<keyword evidence="3" id="KW-1185">Reference proteome</keyword>
<dbReference type="InterPro" id="IPR027843">
    <property type="entry name" value="DUF4440"/>
</dbReference>
<dbReference type="EMBL" id="CP151657">
    <property type="protein sequence ID" value="WZP17084.1"/>
    <property type="molecule type" value="Genomic_DNA"/>
</dbReference>
<organism evidence="2 3">
    <name type="scientific">Arthrobacter citreus</name>
    <dbReference type="NCBI Taxonomy" id="1670"/>
    <lineage>
        <taxon>Bacteria</taxon>
        <taxon>Bacillati</taxon>
        <taxon>Actinomycetota</taxon>
        <taxon>Actinomycetes</taxon>
        <taxon>Micrococcales</taxon>
        <taxon>Micrococcaceae</taxon>
        <taxon>Arthrobacter</taxon>
    </lineage>
</organism>
<dbReference type="InterPro" id="IPR032710">
    <property type="entry name" value="NTF2-like_dom_sf"/>
</dbReference>
<gene>
    <name evidence="2" type="ORF">AAE021_05865</name>
</gene>
<evidence type="ECO:0000313" key="3">
    <source>
        <dbReference type="Proteomes" id="UP001448858"/>
    </source>
</evidence>
<proteinExistence type="predicted"/>
<protein>
    <submittedName>
        <fullName evidence="2">DUF4440 domain-containing protein</fullName>
    </submittedName>
</protein>
<dbReference type="SUPFAM" id="SSF54427">
    <property type="entry name" value="NTF2-like"/>
    <property type="match status" value="1"/>
</dbReference>
<dbReference type="Pfam" id="PF14534">
    <property type="entry name" value="DUF4440"/>
    <property type="match status" value="1"/>
</dbReference>
<dbReference type="RefSeq" id="WP_342024679.1">
    <property type="nucleotide sequence ID" value="NZ_CP151657.1"/>
</dbReference>
<accession>A0ABZ2ZYH5</accession>
<sequence length="131" mass="14266">MGKSGHFHDEYLAAWNEAMASGDSGPIEAFLSPDYHGWLGQAAAAAEAFDGAAARNGFQDAVSGMRGSTVHTGFRTVAPRGRDEAVVFHEMTYRTGDVVTARALLMESWRLENGRWLLCRDFTEVNVGTPE</sequence>
<name>A0ABZ2ZYH5_9MICC</name>
<dbReference type="Proteomes" id="UP001448858">
    <property type="component" value="Chromosome"/>
</dbReference>
<dbReference type="Gene3D" id="3.10.450.50">
    <property type="match status" value="1"/>
</dbReference>
<feature type="domain" description="DUF4440" evidence="1">
    <location>
        <begin position="13"/>
        <end position="118"/>
    </location>
</feature>
<evidence type="ECO:0000313" key="2">
    <source>
        <dbReference type="EMBL" id="WZP17084.1"/>
    </source>
</evidence>
<evidence type="ECO:0000259" key="1">
    <source>
        <dbReference type="Pfam" id="PF14534"/>
    </source>
</evidence>
<reference evidence="2 3" key="1">
    <citation type="submission" date="2024-04" db="EMBL/GenBank/DDBJ databases">
        <title>Arthrobacter sp. from Plains bison fecal sample.</title>
        <authorList>
            <person name="Ruzzini A."/>
        </authorList>
    </citation>
    <scope>NUCLEOTIDE SEQUENCE [LARGE SCALE GENOMIC DNA]</scope>
    <source>
        <strain evidence="2 3">EINP1</strain>
    </source>
</reference>